<evidence type="ECO:0000313" key="2">
    <source>
        <dbReference type="EMBL" id="GAO38780.1"/>
    </source>
</evidence>
<comment type="caution">
    <text evidence="2">The sequence shown here is derived from an EMBL/GenBank/DDBJ whole genome shotgun (WGS) entry which is preliminary data.</text>
</comment>
<dbReference type="EMBL" id="BBWU01000019">
    <property type="protein sequence ID" value="GAO38780.1"/>
    <property type="molecule type" value="Genomic_DNA"/>
</dbReference>
<dbReference type="AlphaFoldDB" id="A0A0E9MNS2"/>
<organism evidence="2 3">
    <name type="scientific">Sphingomonas changbaiensis NBRC 104936</name>
    <dbReference type="NCBI Taxonomy" id="1219043"/>
    <lineage>
        <taxon>Bacteria</taxon>
        <taxon>Pseudomonadati</taxon>
        <taxon>Pseudomonadota</taxon>
        <taxon>Alphaproteobacteria</taxon>
        <taxon>Sphingomonadales</taxon>
        <taxon>Sphingomonadaceae</taxon>
        <taxon>Sphingomonas</taxon>
    </lineage>
</organism>
<dbReference type="SUPFAM" id="SSF49503">
    <property type="entry name" value="Cupredoxins"/>
    <property type="match status" value="1"/>
</dbReference>
<evidence type="ECO:0000313" key="3">
    <source>
        <dbReference type="Proteomes" id="UP000033202"/>
    </source>
</evidence>
<keyword evidence="3" id="KW-1185">Reference proteome</keyword>
<dbReference type="STRING" id="1219043.SCH01S_19_00840"/>
<dbReference type="Pfam" id="PF13473">
    <property type="entry name" value="Cupredoxin_1"/>
    <property type="match status" value="1"/>
</dbReference>
<dbReference type="InterPro" id="IPR008972">
    <property type="entry name" value="Cupredoxin"/>
</dbReference>
<proteinExistence type="predicted"/>
<dbReference type="Gene3D" id="2.60.40.420">
    <property type="entry name" value="Cupredoxins - blue copper proteins"/>
    <property type="match status" value="1"/>
</dbReference>
<accession>A0A0E9MNS2</accession>
<dbReference type="CDD" id="cd00920">
    <property type="entry name" value="Cupredoxin"/>
    <property type="match status" value="1"/>
</dbReference>
<sequence>MGRDLVIEEGSLGPRSIAVGRPSFGQSKTVRCKRREMWEPQPGSGIQYLGNPNARIVTQRVAAGTVSKGAGLMRTAILSVFLCALPLCDAALAQASPSGAREIEIDLSSFKFTPAIISLQDGQVYRLHFVNRADGGHDFVAKAFFADARIAPEDAGKMKGGEVELKGGAPVDVMLTPQNAGSYKVHYSHFMHSAFGMTGKIIVS</sequence>
<evidence type="ECO:0000259" key="1">
    <source>
        <dbReference type="Pfam" id="PF13473"/>
    </source>
</evidence>
<reference evidence="2 3" key="1">
    <citation type="submission" date="2015-04" db="EMBL/GenBank/DDBJ databases">
        <title>Whole genome shotgun sequence of Sphingomonas changbaiensis NBRC 104936.</title>
        <authorList>
            <person name="Katano-Makiyama Y."/>
            <person name="Hosoyama A."/>
            <person name="Hashimoto M."/>
            <person name="Noguchi M."/>
            <person name="Tsuchikane K."/>
            <person name="Ohji S."/>
            <person name="Yamazoe A."/>
            <person name="Ichikawa N."/>
            <person name="Kimura A."/>
            <person name="Fujita N."/>
        </authorList>
    </citation>
    <scope>NUCLEOTIDE SEQUENCE [LARGE SCALE GENOMIC DNA]</scope>
    <source>
        <strain evidence="2 3">NBRC 104936</strain>
    </source>
</reference>
<dbReference type="Proteomes" id="UP000033202">
    <property type="component" value="Unassembled WGS sequence"/>
</dbReference>
<feature type="domain" description="EfeO-type cupredoxin-like" evidence="1">
    <location>
        <begin position="90"/>
        <end position="203"/>
    </location>
</feature>
<protein>
    <recommendedName>
        <fullName evidence="1">EfeO-type cupredoxin-like domain-containing protein</fullName>
    </recommendedName>
</protein>
<dbReference type="InterPro" id="IPR028096">
    <property type="entry name" value="EfeO_Cupredoxin"/>
</dbReference>
<name>A0A0E9MNS2_9SPHN</name>
<gene>
    <name evidence="2" type="ORF">SCH01S_19_00840</name>
</gene>